<reference evidence="9" key="1">
    <citation type="submission" date="2018-08" db="EMBL/GenBank/DDBJ databases">
        <authorList>
            <person name="Rossello M."/>
        </authorList>
    </citation>
    <scope>NUCLEOTIDE SEQUENCE [LARGE SCALE GENOMIC DNA]</scope>
    <source>
        <strain evidence="9">cv. Chinese Spring</strain>
    </source>
</reference>
<keyword evidence="4" id="KW-0804">Transcription</keyword>
<evidence type="ECO:0000256" key="2">
    <source>
        <dbReference type="ARBA" id="ARBA00023015"/>
    </source>
</evidence>
<keyword evidence="2" id="KW-0805">Transcription regulation</keyword>
<organism evidence="9">
    <name type="scientific">Triticum aestivum</name>
    <name type="common">Wheat</name>
    <dbReference type="NCBI Taxonomy" id="4565"/>
    <lineage>
        <taxon>Eukaryota</taxon>
        <taxon>Viridiplantae</taxon>
        <taxon>Streptophyta</taxon>
        <taxon>Embryophyta</taxon>
        <taxon>Tracheophyta</taxon>
        <taxon>Spermatophyta</taxon>
        <taxon>Magnoliopsida</taxon>
        <taxon>Liliopsida</taxon>
        <taxon>Poales</taxon>
        <taxon>Poaceae</taxon>
        <taxon>BOP clade</taxon>
        <taxon>Pooideae</taxon>
        <taxon>Triticodae</taxon>
        <taxon>Triticeae</taxon>
        <taxon>Triticinae</taxon>
        <taxon>Triticum</taxon>
    </lineage>
</organism>
<dbReference type="Pfam" id="PF02362">
    <property type="entry name" value="B3"/>
    <property type="match status" value="1"/>
</dbReference>
<feature type="domain" description="TF-B3" evidence="8">
    <location>
        <begin position="277"/>
        <end position="328"/>
    </location>
</feature>
<comment type="subcellular location">
    <subcellularLocation>
        <location evidence="1">Nucleus</location>
    </subcellularLocation>
</comment>
<evidence type="ECO:0000256" key="4">
    <source>
        <dbReference type="ARBA" id="ARBA00023163"/>
    </source>
</evidence>
<dbReference type="Gramene" id="TraesCS5A02G363700.2">
    <property type="protein sequence ID" value="TraesCS5A02G363700.2"/>
    <property type="gene ID" value="TraesCS5A02G363700"/>
</dbReference>
<proteinExistence type="predicted"/>
<protein>
    <recommendedName>
        <fullName evidence="8">TF-B3 domain-containing protein</fullName>
    </recommendedName>
</protein>
<name>A0A3B6KNK5_WHEAT</name>
<feature type="region of interest" description="Disordered" evidence="6">
    <location>
        <begin position="334"/>
        <end position="410"/>
    </location>
</feature>
<keyword evidence="5" id="KW-0539">Nucleus</keyword>
<keyword evidence="7" id="KW-0812">Transmembrane</keyword>
<feature type="transmembrane region" description="Helical" evidence="7">
    <location>
        <begin position="221"/>
        <end position="242"/>
    </location>
</feature>
<dbReference type="Gene3D" id="2.40.330.10">
    <property type="entry name" value="DNA-binding pseudobarrel domain"/>
    <property type="match status" value="2"/>
</dbReference>
<reference evidence="9" key="2">
    <citation type="submission" date="2018-10" db="UniProtKB">
        <authorList>
            <consortium name="EnsemblPlants"/>
        </authorList>
    </citation>
    <scope>IDENTIFICATION</scope>
</reference>
<keyword evidence="7" id="KW-0472">Membrane</keyword>
<evidence type="ECO:0000256" key="5">
    <source>
        <dbReference type="ARBA" id="ARBA00023242"/>
    </source>
</evidence>
<dbReference type="EnsemblPlants" id="TraesCS5A02G363700.2">
    <property type="protein sequence ID" value="TraesCS5A02G363700.2"/>
    <property type="gene ID" value="TraesCS5A02G363700"/>
</dbReference>
<feature type="compositionally biased region" description="Polar residues" evidence="6">
    <location>
        <begin position="351"/>
        <end position="383"/>
    </location>
</feature>
<feature type="compositionally biased region" description="Basic and acidic residues" evidence="6">
    <location>
        <begin position="397"/>
        <end position="410"/>
    </location>
</feature>
<dbReference type="InterPro" id="IPR015300">
    <property type="entry name" value="DNA-bd_pseudobarrel_sf"/>
</dbReference>
<dbReference type="OrthoDB" id="671860at2759"/>
<dbReference type="SMR" id="A0A3B6KNK5"/>
<sequence length="469" mass="53390">MDMGELFNPGCGGAGGAGCDCGDCEEWRRYCYWNHDHGTKQFLLFASHDKNHLCIPWEVSSQLRDMIPDSEPIKLETPDGRTYSVKFFKFGRITLTTGWRGFVDANHIEENNPMLFVYRGNSTFKVQIFNSSGRDKILPCSQPPCNHHVLNEQVVPHPEHVDSSAHFGYTMLPGSFVTKAQDDKLLEWANTIVWISSFCGSQGREQCQLDRLPCCKLHDVFSNHFLVMLVILFMLIKILVSFKPWLSLVWHMQYIPLRLVDQFKEVVKIVALDKSIYVVGAKKHNEDQIVLQSGWDRFVTDQCIQQNDFLIFIIQGETRLKVLVLDPSGSEKTFAMGNSSNAQEKPPLPPTVTNQSSEDNELTDQSSDNELTDQSSDNELTDLSSDDYEVLGTDTTTSRREQRPLRSCRAKAEKMGSTSCPSTKSDHSIIVALCTSFHLPYFRLSTCGCRMLTTRKYGMFFRTQSWQLE</sequence>
<evidence type="ECO:0000259" key="8">
    <source>
        <dbReference type="PROSITE" id="PS50863"/>
    </source>
</evidence>
<dbReference type="OMA" id="WANTIVW"/>
<dbReference type="CDD" id="cd10017">
    <property type="entry name" value="B3_DNA"/>
    <property type="match status" value="1"/>
</dbReference>
<dbReference type="Gramene" id="TraesCS5A03G0873600.2">
    <property type="protein sequence ID" value="TraesCS5A03G0873600.2.CDS"/>
    <property type="gene ID" value="TraesCS5A03G0873600"/>
</dbReference>
<dbReference type="GO" id="GO:0005634">
    <property type="term" value="C:nucleus"/>
    <property type="evidence" value="ECO:0007669"/>
    <property type="project" value="UniProtKB-SubCell"/>
</dbReference>
<dbReference type="Gramene" id="TraesRN5A0100887400.2">
    <property type="protein sequence ID" value="TraesRN5A0100887400.2"/>
    <property type="gene ID" value="TraesRN5A0100887400"/>
</dbReference>
<evidence type="ECO:0000256" key="1">
    <source>
        <dbReference type="ARBA" id="ARBA00004123"/>
    </source>
</evidence>
<dbReference type="GO" id="GO:0003677">
    <property type="term" value="F:DNA binding"/>
    <property type="evidence" value="ECO:0007669"/>
    <property type="project" value="UniProtKB-KW"/>
</dbReference>
<dbReference type="STRING" id="4565.A0A3B6KNK5"/>
<dbReference type="PROSITE" id="PS50863">
    <property type="entry name" value="B3"/>
    <property type="match status" value="2"/>
</dbReference>
<evidence type="ECO:0000256" key="3">
    <source>
        <dbReference type="ARBA" id="ARBA00023125"/>
    </source>
</evidence>
<evidence type="ECO:0000313" key="9">
    <source>
        <dbReference type="EnsemblPlants" id="TraesCS5A02G363700.2"/>
    </source>
</evidence>
<dbReference type="PANTHER" id="PTHR31920:SF150">
    <property type="entry name" value="TF-B3 DOMAIN-CONTAINING PROTEIN"/>
    <property type="match status" value="1"/>
</dbReference>
<dbReference type="AlphaFoldDB" id="A0A3B6KNK5"/>
<keyword evidence="10" id="KW-1185">Reference proteome</keyword>
<evidence type="ECO:0000256" key="6">
    <source>
        <dbReference type="SAM" id="MobiDB-lite"/>
    </source>
</evidence>
<feature type="domain" description="TF-B3" evidence="8">
    <location>
        <begin position="38"/>
        <end position="132"/>
    </location>
</feature>
<keyword evidence="7" id="KW-1133">Transmembrane helix</keyword>
<accession>A0A3B6KNK5</accession>
<dbReference type="Gramene" id="TraesJUL5A03G02739730.1">
    <property type="protein sequence ID" value="TraesJUL5A03G02739730.1"/>
    <property type="gene ID" value="TraesJUL5A03G02739730"/>
</dbReference>
<dbReference type="PANTHER" id="PTHR31920">
    <property type="entry name" value="B3 DOMAIN-CONTAINING"/>
    <property type="match status" value="1"/>
</dbReference>
<dbReference type="InterPro" id="IPR050655">
    <property type="entry name" value="Plant_B3_domain"/>
</dbReference>
<dbReference type="Proteomes" id="UP000019116">
    <property type="component" value="Chromosome 5A"/>
</dbReference>
<evidence type="ECO:0000256" key="7">
    <source>
        <dbReference type="SAM" id="Phobius"/>
    </source>
</evidence>
<evidence type="ECO:0000313" key="10">
    <source>
        <dbReference type="Proteomes" id="UP000019116"/>
    </source>
</evidence>
<dbReference type="SMART" id="SM01019">
    <property type="entry name" value="B3"/>
    <property type="match status" value="2"/>
</dbReference>
<dbReference type="InterPro" id="IPR003340">
    <property type="entry name" value="B3_DNA-bd"/>
</dbReference>
<dbReference type="SUPFAM" id="SSF101936">
    <property type="entry name" value="DNA-binding pseudobarrel domain"/>
    <property type="match status" value="2"/>
</dbReference>
<keyword evidence="3" id="KW-0238">DNA-binding</keyword>